<keyword evidence="4 7" id="KW-1133">Transmembrane helix</keyword>
<evidence type="ECO:0000256" key="3">
    <source>
        <dbReference type="ARBA" id="ARBA00022692"/>
    </source>
</evidence>
<dbReference type="PROSITE" id="PS00216">
    <property type="entry name" value="SUGAR_TRANSPORT_1"/>
    <property type="match status" value="1"/>
</dbReference>
<evidence type="ECO:0000256" key="2">
    <source>
        <dbReference type="ARBA" id="ARBA00022448"/>
    </source>
</evidence>
<evidence type="ECO:0000256" key="4">
    <source>
        <dbReference type="ARBA" id="ARBA00022989"/>
    </source>
</evidence>
<reference evidence="9" key="1">
    <citation type="submission" date="2019-06" db="EMBL/GenBank/DDBJ databases">
        <authorList>
            <person name="Zheng W."/>
        </authorList>
    </citation>
    <scope>NUCLEOTIDE SEQUENCE</scope>
    <source>
        <strain evidence="9">QDHG01</strain>
    </source>
</reference>
<comment type="subcellular location">
    <subcellularLocation>
        <location evidence="1">Membrane</location>
        <topology evidence="1">Multi-pass membrane protein</topology>
    </subcellularLocation>
</comment>
<dbReference type="InterPro" id="IPR050930">
    <property type="entry name" value="MFS_Vesicular_Transporter"/>
</dbReference>
<dbReference type="InterPro" id="IPR036259">
    <property type="entry name" value="MFS_trans_sf"/>
</dbReference>
<dbReference type="AlphaFoldDB" id="A0A8J8T2S3"/>
<sequence>MLETPKPPPLTSSSNDLESPTPEQLPFSDTDSSDDNDESQHLLLDQSQPATSMEQQQRPVTKKQKKSVRFTDREQGGQLIVSQLDCEERKRMIMCMMLAFYSIHQVNLDVQTIVPTHVSHFHKSLTEIHVSFIMIAFEIGGLIFSPISGALLERVGRKRAIFVGYLAIILGQIGVAMTVYLQNDMAFLYANIACRFLKGIGDVWIHTSCFSIIALKFPENRERYLGLGEAASGIGLMAGPAVGGFLYASFGFQWAFLSLAGFLIVSGCLCYYILPSSVDTVSDLQEEDASELPAKEEKISYSMFLKDRRTIMGLLTCTFVSLLMQFCSSFLVTALEHEKKVPIKYNGLIASLGALSYLTTTLLTGSIIHHFSKRVFLQLSLCGCVAALFLMGPSTLLHIPDYLWIFLIGYSLLNCFQGFLFIPILPEILESFTKTHPHLNEGLTSDYASGMYSSFQYLGMVISPVLGGYVHHSNHSFSRTCDSFAIGTLVFSTLYFLVNVVPSLKLGRRSK</sequence>
<dbReference type="GO" id="GO:0022857">
    <property type="term" value="F:transmembrane transporter activity"/>
    <property type="evidence" value="ECO:0007669"/>
    <property type="project" value="InterPro"/>
</dbReference>
<feature type="transmembrane region" description="Helical" evidence="7">
    <location>
        <begin position="128"/>
        <end position="148"/>
    </location>
</feature>
<dbReference type="SUPFAM" id="SSF103473">
    <property type="entry name" value="MFS general substrate transporter"/>
    <property type="match status" value="1"/>
</dbReference>
<feature type="transmembrane region" description="Helical" evidence="7">
    <location>
        <begin position="375"/>
        <end position="396"/>
    </location>
</feature>
<proteinExistence type="predicted"/>
<feature type="region of interest" description="Disordered" evidence="6">
    <location>
        <begin position="1"/>
        <end position="69"/>
    </location>
</feature>
<dbReference type="PANTHER" id="PTHR23506:SF26">
    <property type="entry name" value="MFS-TYPE TRANSPORTER SLC18B1"/>
    <property type="match status" value="1"/>
</dbReference>
<evidence type="ECO:0000313" key="9">
    <source>
        <dbReference type="EMBL" id="TNV80132.1"/>
    </source>
</evidence>
<feature type="transmembrane region" description="Helical" evidence="7">
    <location>
        <begin position="347"/>
        <end position="368"/>
    </location>
</feature>
<protein>
    <recommendedName>
        <fullName evidence="8">Major facilitator superfamily (MFS) profile domain-containing protein</fullName>
    </recommendedName>
</protein>
<feature type="compositionally biased region" description="Polar residues" evidence="6">
    <location>
        <begin position="11"/>
        <end position="22"/>
    </location>
</feature>
<dbReference type="Pfam" id="PF07690">
    <property type="entry name" value="MFS_1"/>
    <property type="match status" value="1"/>
</dbReference>
<feature type="domain" description="Major facilitator superfamily (MFS) profile" evidence="8">
    <location>
        <begin position="91"/>
        <end position="505"/>
    </location>
</feature>
<feature type="transmembrane region" description="Helical" evidence="7">
    <location>
        <begin position="160"/>
        <end position="181"/>
    </location>
</feature>
<name>A0A8J8T2S3_HALGN</name>
<evidence type="ECO:0000256" key="1">
    <source>
        <dbReference type="ARBA" id="ARBA00004141"/>
    </source>
</evidence>
<dbReference type="EMBL" id="RRYP01007943">
    <property type="protein sequence ID" value="TNV80132.1"/>
    <property type="molecule type" value="Genomic_DNA"/>
</dbReference>
<dbReference type="PANTHER" id="PTHR23506">
    <property type="entry name" value="GH10249P"/>
    <property type="match status" value="1"/>
</dbReference>
<evidence type="ECO:0000256" key="5">
    <source>
        <dbReference type="ARBA" id="ARBA00023136"/>
    </source>
</evidence>
<feature type="transmembrane region" description="Helical" evidence="7">
    <location>
        <begin position="254"/>
        <end position="274"/>
    </location>
</feature>
<evidence type="ECO:0000256" key="6">
    <source>
        <dbReference type="SAM" id="MobiDB-lite"/>
    </source>
</evidence>
<keyword evidence="5 7" id="KW-0472">Membrane</keyword>
<dbReference type="PROSITE" id="PS50850">
    <property type="entry name" value="MFS"/>
    <property type="match status" value="1"/>
</dbReference>
<gene>
    <name evidence="9" type="ORF">FGO68_gene2952</name>
</gene>
<feature type="compositionally biased region" description="Pro residues" evidence="6">
    <location>
        <begin position="1"/>
        <end position="10"/>
    </location>
</feature>
<comment type="caution">
    <text evidence="9">The sequence shown here is derived from an EMBL/GenBank/DDBJ whole genome shotgun (WGS) entry which is preliminary data.</text>
</comment>
<dbReference type="Gene3D" id="1.20.1250.20">
    <property type="entry name" value="MFS general substrate transporter like domains"/>
    <property type="match status" value="1"/>
</dbReference>
<feature type="compositionally biased region" description="Polar residues" evidence="6">
    <location>
        <begin position="45"/>
        <end position="59"/>
    </location>
</feature>
<accession>A0A8J8T2S3</accession>
<keyword evidence="10" id="KW-1185">Reference proteome</keyword>
<feature type="transmembrane region" description="Helical" evidence="7">
    <location>
        <begin position="484"/>
        <end position="504"/>
    </location>
</feature>
<feature type="transmembrane region" description="Helical" evidence="7">
    <location>
        <begin position="402"/>
        <end position="425"/>
    </location>
</feature>
<keyword evidence="3 7" id="KW-0812">Transmembrane</keyword>
<evidence type="ECO:0000313" key="10">
    <source>
        <dbReference type="Proteomes" id="UP000785679"/>
    </source>
</evidence>
<feature type="transmembrane region" description="Helical" evidence="7">
    <location>
        <begin position="311"/>
        <end position="335"/>
    </location>
</feature>
<feature type="transmembrane region" description="Helical" evidence="7">
    <location>
        <begin position="227"/>
        <end position="248"/>
    </location>
</feature>
<dbReference type="GO" id="GO:0016020">
    <property type="term" value="C:membrane"/>
    <property type="evidence" value="ECO:0007669"/>
    <property type="project" value="UniProtKB-SubCell"/>
</dbReference>
<organism evidence="9 10">
    <name type="scientific">Halteria grandinella</name>
    <dbReference type="NCBI Taxonomy" id="5974"/>
    <lineage>
        <taxon>Eukaryota</taxon>
        <taxon>Sar</taxon>
        <taxon>Alveolata</taxon>
        <taxon>Ciliophora</taxon>
        <taxon>Intramacronucleata</taxon>
        <taxon>Spirotrichea</taxon>
        <taxon>Stichotrichia</taxon>
        <taxon>Sporadotrichida</taxon>
        <taxon>Halteriidae</taxon>
        <taxon>Halteria</taxon>
    </lineage>
</organism>
<feature type="transmembrane region" description="Helical" evidence="7">
    <location>
        <begin position="455"/>
        <end position="472"/>
    </location>
</feature>
<dbReference type="InterPro" id="IPR011701">
    <property type="entry name" value="MFS"/>
</dbReference>
<evidence type="ECO:0000256" key="7">
    <source>
        <dbReference type="SAM" id="Phobius"/>
    </source>
</evidence>
<dbReference type="InterPro" id="IPR005829">
    <property type="entry name" value="Sugar_transporter_CS"/>
</dbReference>
<dbReference type="OrthoDB" id="298065at2759"/>
<dbReference type="Proteomes" id="UP000785679">
    <property type="component" value="Unassembled WGS sequence"/>
</dbReference>
<keyword evidence="2" id="KW-0813">Transport</keyword>
<evidence type="ECO:0000259" key="8">
    <source>
        <dbReference type="PROSITE" id="PS50850"/>
    </source>
</evidence>
<dbReference type="InterPro" id="IPR020846">
    <property type="entry name" value="MFS_dom"/>
</dbReference>